<keyword evidence="4" id="KW-0747">Spliceosome</keyword>
<evidence type="ECO:0000313" key="15">
    <source>
        <dbReference type="Proteomes" id="UP000054144"/>
    </source>
</evidence>
<dbReference type="Pfam" id="PF03178">
    <property type="entry name" value="CPSF_A"/>
    <property type="match status" value="1"/>
</dbReference>
<dbReference type="SUPFAM" id="SSF50978">
    <property type="entry name" value="WD40 repeat-like"/>
    <property type="match status" value="1"/>
</dbReference>
<comment type="subunit">
    <text evidence="2">Associated with the spliceosome.</text>
</comment>
<evidence type="ECO:0000259" key="12">
    <source>
        <dbReference type="Pfam" id="PF10433"/>
    </source>
</evidence>
<evidence type="ECO:0000256" key="2">
    <source>
        <dbReference type="ARBA" id="ARBA00011524"/>
    </source>
</evidence>
<dbReference type="FunFam" id="2.130.10.10:FF:000628">
    <property type="entry name" value="Pre-mRNA-splicing factor RSE1"/>
    <property type="match status" value="1"/>
</dbReference>
<feature type="domain" description="RSE1/DDB1/CPSF1 C-terminal" evidence="11">
    <location>
        <begin position="856"/>
        <end position="1180"/>
    </location>
</feature>
<keyword evidence="3" id="KW-0507">mRNA processing</keyword>
<evidence type="ECO:0000256" key="7">
    <source>
        <dbReference type="ARBA" id="ARBA00038266"/>
    </source>
</evidence>
<dbReference type="Pfam" id="PF23726">
    <property type="entry name" value="Beta-prop_RSE1_2nd"/>
    <property type="match status" value="1"/>
</dbReference>
<evidence type="ECO:0000256" key="10">
    <source>
        <dbReference type="ARBA" id="ARBA00068521"/>
    </source>
</evidence>
<dbReference type="Proteomes" id="UP000054144">
    <property type="component" value="Unassembled WGS sequence"/>
</dbReference>
<gene>
    <name evidence="14" type="ORF">FISHEDRAFT_40711</name>
</gene>
<sequence length="1215" mass="134400">MHLYNFTVQPPTAITQAVVGNFSGARQQEIIVSRGTRLELLRTDPDTGKISTVVASDVFGSIRSLASFRLAGGTKDYAIVGSDSGRIVILDYDPKTNSFVKVHQETYAKSGARRIVPGQYLATDPKGRAVMISAMERTKLVYILNRDAATNLTISSPLEAHKSNAIIHHIVGLDVGFENPTFAALEVDYTESDQDPTGTSFNNAEKMLTYYELDLGLNHVVRKWSEPTDPRANLLVQVPGGQLASSDDYDGPSGVLVCCEDHIIYRHMDAPQHRVPIPRRNYPFQDNERGLIITAAVMHKMKGAFFFLLQSEEGDLYKVTIEHEEQDVKALKIMYFDTVPVATSLCILKSGFLFVAAEFGNHHLYQFLKLGEEDEEFSSTDYPSYGMADPTVPLPRVVFRPRSLENLSLIDETESLDPIIDSKVLNLLPNAGTPQIFAACGRGARSTFRTLRHGLDVEEAVSHDLPAMPNAIWTTKLKEDDEYDAYIVLSFVNGTLVLSIGETITDVEDTGFFTSAPTIAVQQIGADALLQVHPCGIRHIMADKRVNEWRAPSGKTIVNATTNKRQVVVALDSGELVYFELDLEGQLNEYQDRRAMGSTILALSIGEVPEGRQQMPFLAVGCEDQTVRIISLDPESTLETISLQALTAPPSSICIAEILDASLNWTQPAMFVSIGLQNGVLLRTVLDPLDGHLTDTRTRFLGTEPIKLVRVTVQGNPAILALSSQSWLNYTYQDLMHFTPLIYKNLDYAWSFSAEFHPGGLIGVSGSVLRVFQILKLGTKLKQDSIPLDYTPRKFVMHPKNGLFYLIEGDHRAYSEEASQQQLERLRAEHKRFDEGILNLPARESGRPKAPAGVWASCIRIIDPVKGKTVHVVQLDNNEAAFSLAVVPFAVCDNELHLVVGTAQDAFLAPRSCTSGFLRTYRFTEDGRSLELLHKTETSDIPLAVVAFQGRLAAGVGKSLRLYDMGKKKLLRKVENKVSVRNFSSPIVTLNAQGSRILVGDMQESIYYAAYKPPENRLLIFADDTQPRWITSATMLDYNTVVAGDRFGNIFVNRLDSKVSDQIDDDPVGAGILHQKSILMGTPHKTSMLVHVHVVDIVTGIHKVPLVVGGREVLVYTGLHGTIGVLAPFVSKEDIDFMSTLEQHMRTEQLSLVGRDHLAWRGYYAPVKAVVDGDLCEMYARLPPSKQSSIAGELDRTVGEVLKKLEQLRVMASGF</sequence>
<dbReference type="SUPFAM" id="SSF50956">
    <property type="entry name" value="Thermostable phytase (3-phytase)"/>
    <property type="match status" value="1"/>
</dbReference>
<keyword evidence="15" id="KW-1185">Reference proteome</keyword>
<dbReference type="PANTHER" id="PTHR10644">
    <property type="entry name" value="DNA REPAIR/RNA PROCESSING CPSF FAMILY"/>
    <property type="match status" value="1"/>
</dbReference>
<dbReference type="Gene3D" id="2.130.10.10">
    <property type="entry name" value="YVTN repeat-like/Quinoprotein amine dehydrogenase"/>
    <property type="match status" value="3"/>
</dbReference>
<dbReference type="InterPro" id="IPR050358">
    <property type="entry name" value="RSE1/DDB1/CFT1"/>
</dbReference>
<dbReference type="Gene3D" id="1.10.150.910">
    <property type="match status" value="1"/>
</dbReference>
<evidence type="ECO:0000256" key="3">
    <source>
        <dbReference type="ARBA" id="ARBA00022664"/>
    </source>
</evidence>
<dbReference type="EMBL" id="KN881721">
    <property type="protein sequence ID" value="KIY49666.1"/>
    <property type="molecule type" value="Genomic_DNA"/>
</dbReference>
<dbReference type="Pfam" id="PF10433">
    <property type="entry name" value="Beta-prop_RSE1_1st"/>
    <property type="match status" value="1"/>
</dbReference>
<comment type="function">
    <text evidence="9">Involved in pre-mRNA splicing and cell cycle control.</text>
</comment>
<evidence type="ECO:0000313" key="14">
    <source>
        <dbReference type="EMBL" id="KIY49666.1"/>
    </source>
</evidence>
<dbReference type="InterPro" id="IPR018846">
    <property type="entry name" value="Beta-prop_RSE1/DDB1/CPSF1_1st"/>
</dbReference>
<organism evidence="14 15">
    <name type="scientific">Fistulina hepatica ATCC 64428</name>
    <dbReference type="NCBI Taxonomy" id="1128425"/>
    <lineage>
        <taxon>Eukaryota</taxon>
        <taxon>Fungi</taxon>
        <taxon>Dikarya</taxon>
        <taxon>Basidiomycota</taxon>
        <taxon>Agaricomycotina</taxon>
        <taxon>Agaricomycetes</taxon>
        <taxon>Agaricomycetidae</taxon>
        <taxon>Agaricales</taxon>
        <taxon>Fistulinaceae</taxon>
        <taxon>Fistulina</taxon>
    </lineage>
</organism>
<evidence type="ECO:0000256" key="4">
    <source>
        <dbReference type="ARBA" id="ARBA00022728"/>
    </source>
</evidence>
<dbReference type="GO" id="GO:0006397">
    <property type="term" value="P:mRNA processing"/>
    <property type="evidence" value="ECO:0007669"/>
    <property type="project" value="UniProtKB-KW"/>
</dbReference>
<feature type="domain" description="RSE1/DDB1/CPSF1 second beta-propeller" evidence="13">
    <location>
        <begin position="458"/>
        <end position="774"/>
    </location>
</feature>
<feature type="domain" description="RSE1/DDB1/CPSF1 first beta-propeller" evidence="12">
    <location>
        <begin position="13"/>
        <end position="408"/>
    </location>
</feature>
<evidence type="ECO:0000259" key="13">
    <source>
        <dbReference type="Pfam" id="PF23726"/>
    </source>
</evidence>
<accession>A0A0D7AE20</accession>
<dbReference type="GO" id="GO:0005681">
    <property type="term" value="C:spliceosomal complex"/>
    <property type="evidence" value="ECO:0007669"/>
    <property type="project" value="UniProtKB-KW"/>
</dbReference>
<dbReference type="InterPro" id="IPR036322">
    <property type="entry name" value="WD40_repeat_dom_sf"/>
</dbReference>
<dbReference type="GO" id="GO:0008380">
    <property type="term" value="P:RNA splicing"/>
    <property type="evidence" value="ECO:0007669"/>
    <property type="project" value="UniProtKB-KW"/>
</dbReference>
<name>A0A0D7AE20_9AGAR</name>
<keyword evidence="5" id="KW-0508">mRNA splicing</keyword>
<dbReference type="FunFam" id="2.130.10.10:FF:001143">
    <property type="entry name" value="Pre-mRNA-splicing factor rse-1, putative"/>
    <property type="match status" value="1"/>
</dbReference>
<reference evidence="14 15" key="1">
    <citation type="journal article" date="2015" name="Fungal Genet. Biol.">
        <title>Evolution of novel wood decay mechanisms in Agaricales revealed by the genome sequences of Fistulina hepatica and Cylindrobasidium torrendii.</title>
        <authorList>
            <person name="Floudas D."/>
            <person name="Held B.W."/>
            <person name="Riley R."/>
            <person name="Nagy L.G."/>
            <person name="Koehler G."/>
            <person name="Ransdell A.S."/>
            <person name="Younus H."/>
            <person name="Chow J."/>
            <person name="Chiniquy J."/>
            <person name="Lipzen A."/>
            <person name="Tritt A."/>
            <person name="Sun H."/>
            <person name="Haridas S."/>
            <person name="LaButti K."/>
            <person name="Ohm R.A."/>
            <person name="Kues U."/>
            <person name="Blanchette R.A."/>
            <person name="Grigoriev I.V."/>
            <person name="Minto R.E."/>
            <person name="Hibbett D.S."/>
        </authorList>
    </citation>
    <scope>NUCLEOTIDE SEQUENCE [LARGE SCALE GENOMIC DNA]</scope>
    <source>
        <strain evidence="14 15">ATCC 64428</strain>
    </source>
</reference>
<dbReference type="InterPro" id="IPR058543">
    <property type="entry name" value="Beta-prop_RSE1/DDB1/CPSF1_2nd"/>
</dbReference>
<comment type="similarity">
    <text evidence="7">Belongs to the RSE1 family.</text>
</comment>
<comment type="subcellular location">
    <subcellularLocation>
        <location evidence="1">Nucleus</location>
    </subcellularLocation>
</comment>
<evidence type="ECO:0000259" key="11">
    <source>
        <dbReference type="Pfam" id="PF03178"/>
    </source>
</evidence>
<evidence type="ECO:0000256" key="1">
    <source>
        <dbReference type="ARBA" id="ARBA00004123"/>
    </source>
</evidence>
<evidence type="ECO:0000256" key="8">
    <source>
        <dbReference type="ARBA" id="ARBA00040134"/>
    </source>
</evidence>
<proteinExistence type="inferred from homology"/>
<evidence type="ECO:0000256" key="9">
    <source>
        <dbReference type="ARBA" id="ARBA00055157"/>
    </source>
</evidence>
<protein>
    <recommendedName>
        <fullName evidence="8">Pre-mRNA-splicing factor RSE1</fullName>
    </recommendedName>
    <alternativeName>
        <fullName evidence="10">Pre-mRNA-splicing factor rse1</fullName>
    </alternativeName>
</protein>
<dbReference type="GO" id="GO:0003676">
    <property type="term" value="F:nucleic acid binding"/>
    <property type="evidence" value="ECO:0007669"/>
    <property type="project" value="InterPro"/>
</dbReference>
<dbReference type="OrthoDB" id="436637at2759"/>
<dbReference type="InterPro" id="IPR004871">
    <property type="entry name" value="RSE1/DDB1/CPSF1_C"/>
</dbReference>
<keyword evidence="6" id="KW-0539">Nucleus</keyword>
<evidence type="ECO:0000256" key="6">
    <source>
        <dbReference type="ARBA" id="ARBA00023242"/>
    </source>
</evidence>
<dbReference type="AlphaFoldDB" id="A0A0D7AE20"/>
<evidence type="ECO:0000256" key="5">
    <source>
        <dbReference type="ARBA" id="ARBA00023187"/>
    </source>
</evidence>
<dbReference type="InterPro" id="IPR015943">
    <property type="entry name" value="WD40/YVTN_repeat-like_dom_sf"/>
</dbReference>